<dbReference type="EC" id="4.2.-.-" evidence="4"/>
<dbReference type="RefSeq" id="WP_269309150.1">
    <property type="nucleotide sequence ID" value="NZ_CP098242.1"/>
</dbReference>
<dbReference type="PANTHER" id="PTHR30411:SF0">
    <property type="entry name" value="CYS-TRNA(PRO)_CYS-TRNA(CYS) DEACYLASE YBAK"/>
    <property type="match status" value="1"/>
</dbReference>
<name>A0A9E9LYT1_9BURK</name>
<dbReference type="SUPFAM" id="SSF55826">
    <property type="entry name" value="YbaK/ProRS associated domain"/>
    <property type="match status" value="1"/>
</dbReference>
<keyword evidence="3 4" id="KW-0456">Lyase</keyword>
<dbReference type="GO" id="GO:0002161">
    <property type="term" value="F:aminoacyl-tRNA deacylase activity"/>
    <property type="evidence" value="ECO:0007669"/>
    <property type="project" value="InterPro"/>
</dbReference>
<dbReference type="AlphaFoldDB" id="A0A9E9LYT1"/>
<protein>
    <recommendedName>
        <fullName evidence="4">Cys-tRNA(Pro)/Cys-tRNA(Cys) deacylase</fullName>
        <ecNumber evidence="4">4.2.-.-</ecNumber>
    </recommendedName>
</protein>
<dbReference type="CDD" id="cd00002">
    <property type="entry name" value="YbaK_deacylase"/>
    <property type="match status" value="1"/>
</dbReference>
<evidence type="ECO:0000259" key="5">
    <source>
        <dbReference type="Pfam" id="PF04073"/>
    </source>
</evidence>
<keyword evidence="2 4" id="KW-0648">Protein biosynthesis</keyword>
<dbReference type="KEGG" id="ovb:NB640_00295"/>
<dbReference type="NCBIfam" id="TIGR00011">
    <property type="entry name" value="YbaK_EbsC"/>
    <property type="match status" value="1"/>
</dbReference>
<evidence type="ECO:0000256" key="1">
    <source>
        <dbReference type="ARBA" id="ARBA00009798"/>
    </source>
</evidence>
<comment type="similarity">
    <text evidence="1 4">Belongs to the prolyl-tRNA editing family. YbaK/EbsC subfamily.</text>
</comment>
<evidence type="ECO:0000256" key="2">
    <source>
        <dbReference type="ARBA" id="ARBA00022917"/>
    </source>
</evidence>
<evidence type="ECO:0000313" key="6">
    <source>
        <dbReference type="EMBL" id="WAW10150.1"/>
    </source>
</evidence>
<reference evidence="6" key="1">
    <citation type="journal article" date="2022" name="Front. Microbiol.">
        <title>New perspectives on an old grouping: The genomic and phenotypic variability of Oxalobacter formigenes and the implications for calcium oxalate stone prevention.</title>
        <authorList>
            <person name="Chmiel J.A."/>
            <person name="Carr C."/>
            <person name="Stuivenberg G.A."/>
            <person name="Venema R."/>
            <person name="Chanyi R.M."/>
            <person name="Al K.F."/>
            <person name="Giguere D."/>
            <person name="Say H."/>
            <person name="Akouris P.P."/>
            <person name="Dominguez Romero S.A."/>
            <person name="Kwong A."/>
            <person name="Tai V."/>
            <person name="Koval S.F."/>
            <person name="Razvi H."/>
            <person name="Bjazevic J."/>
            <person name="Burton J.P."/>
        </authorList>
    </citation>
    <scope>NUCLEOTIDE SEQUENCE</scope>
    <source>
        <strain evidence="6">WoOx3</strain>
    </source>
</reference>
<dbReference type="InterPro" id="IPR004369">
    <property type="entry name" value="Prolyl-tRNA_editing_YbaK/EbsC"/>
</dbReference>
<evidence type="ECO:0000256" key="4">
    <source>
        <dbReference type="PIRNR" id="PIRNR006181"/>
    </source>
</evidence>
<keyword evidence="7" id="KW-1185">Reference proteome</keyword>
<dbReference type="Proteomes" id="UP001156215">
    <property type="component" value="Chromosome"/>
</dbReference>
<dbReference type="Pfam" id="PF04073">
    <property type="entry name" value="tRNA_edit"/>
    <property type="match status" value="1"/>
</dbReference>
<dbReference type="NCBIfam" id="NF007951">
    <property type="entry name" value="PRK10670.1"/>
    <property type="match status" value="1"/>
</dbReference>
<sequence>MTPAVLLLEKNKVSFTLHEYDHDSDERHFGEEAVKKLGMQGEQFFKTLLVSLNGNPKNLAVAITPVPAQLDLKKVAKAFSAKKAEMADPQMAQRVTGYLLGGISPLGQKRPLPTVIDADAARFPTIFVSGGKRGLSIELAAEDLERLTAATIAPIAKLN</sequence>
<evidence type="ECO:0000313" key="7">
    <source>
        <dbReference type="Proteomes" id="UP001156215"/>
    </source>
</evidence>
<accession>A0A9E9LYT1</accession>
<gene>
    <name evidence="6" type="primary">ybaK</name>
    <name evidence="6" type="ORF">NB640_00295</name>
</gene>
<organism evidence="6 7">
    <name type="scientific">Oxalobacter vibrioformis</name>
    <dbReference type="NCBI Taxonomy" id="933080"/>
    <lineage>
        <taxon>Bacteria</taxon>
        <taxon>Pseudomonadati</taxon>
        <taxon>Pseudomonadota</taxon>
        <taxon>Betaproteobacteria</taxon>
        <taxon>Burkholderiales</taxon>
        <taxon>Oxalobacteraceae</taxon>
        <taxon>Oxalobacter</taxon>
    </lineage>
</organism>
<dbReference type="InterPro" id="IPR007214">
    <property type="entry name" value="YbaK/aa-tRNA-synth-assoc-dom"/>
</dbReference>
<dbReference type="InterPro" id="IPR036754">
    <property type="entry name" value="YbaK/aa-tRNA-synt-asso_dom_sf"/>
</dbReference>
<dbReference type="PIRSF" id="PIRSF006181">
    <property type="entry name" value="EbsC_YbaK"/>
    <property type="match status" value="1"/>
</dbReference>
<feature type="domain" description="YbaK/aminoacyl-tRNA synthetase-associated" evidence="5">
    <location>
        <begin position="31"/>
        <end position="147"/>
    </location>
</feature>
<dbReference type="EMBL" id="CP098242">
    <property type="protein sequence ID" value="WAW10150.1"/>
    <property type="molecule type" value="Genomic_DNA"/>
</dbReference>
<dbReference type="GO" id="GO:0016829">
    <property type="term" value="F:lyase activity"/>
    <property type="evidence" value="ECO:0007669"/>
    <property type="project" value="UniProtKB-KW"/>
</dbReference>
<dbReference type="GO" id="GO:0006412">
    <property type="term" value="P:translation"/>
    <property type="evidence" value="ECO:0007669"/>
    <property type="project" value="UniProtKB-KW"/>
</dbReference>
<evidence type="ECO:0000256" key="3">
    <source>
        <dbReference type="ARBA" id="ARBA00023239"/>
    </source>
</evidence>
<proteinExistence type="inferred from homology"/>
<dbReference type="PANTHER" id="PTHR30411">
    <property type="entry name" value="CYTOPLASMIC PROTEIN"/>
    <property type="match status" value="1"/>
</dbReference>
<dbReference type="Gene3D" id="3.90.960.10">
    <property type="entry name" value="YbaK/aminoacyl-tRNA synthetase-associated domain"/>
    <property type="match status" value="1"/>
</dbReference>